<sequence>MLMSNDFDHLDGWVGDAASLIREQAHSGAYSVVVKPGTDYSLGYSNPLGRLSAARPDKIRISAWVMRTGGPQAAMLVVEIKDPATGAKILWDGLDLGKKVSKLNEWQHIDHVIEVPPTVSANSRIMVYMWTAGANQPTYLDDLTVSPVTD</sequence>
<keyword evidence="2" id="KW-1185">Reference proteome</keyword>
<dbReference type="SUPFAM" id="SSF49785">
    <property type="entry name" value="Galactose-binding domain-like"/>
    <property type="match status" value="1"/>
</dbReference>
<dbReference type="Proteomes" id="UP001501243">
    <property type="component" value="Unassembled WGS sequence"/>
</dbReference>
<dbReference type="EMBL" id="BAABGQ010000006">
    <property type="protein sequence ID" value="GAA4502932.1"/>
    <property type="molecule type" value="Genomic_DNA"/>
</dbReference>
<comment type="caution">
    <text evidence="1">The sequence shown here is derived from an EMBL/GenBank/DDBJ whole genome shotgun (WGS) entry which is preliminary data.</text>
</comment>
<evidence type="ECO:0008006" key="3">
    <source>
        <dbReference type="Google" id="ProtNLM"/>
    </source>
</evidence>
<name>A0ABP8QGX8_9BACT</name>
<proteinExistence type="predicted"/>
<reference evidence="2" key="1">
    <citation type="journal article" date="2019" name="Int. J. Syst. Evol. Microbiol.">
        <title>The Global Catalogue of Microorganisms (GCM) 10K type strain sequencing project: providing services to taxonomists for standard genome sequencing and annotation.</title>
        <authorList>
            <consortium name="The Broad Institute Genomics Platform"/>
            <consortium name="The Broad Institute Genome Sequencing Center for Infectious Disease"/>
            <person name="Wu L."/>
            <person name="Ma J."/>
        </authorList>
    </citation>
    <scope>NUCLEOTIDE SEQUENCE [LARGE SCALE GENOMIC DNA]</scope>
    <source>
        <strain evidence="2">JCM 17841</strain>
    </source>
</reference>
<dbReference type="Gene3D" id="2.60.120.260">
    <property type="entry name" value="Galactose-binding domain-like"/>
    <property type="match status" value="1"/>
</dbReference>
<accession>A0ABP8QGX8</accession>
<evidence type="ECO:0000313" key="1">
    <source>
        <dbReference type="EMBL" id="GAA4502932.1"/>
    </source>
</evidence>
<dbReference type="InterPro" id="IPR008979">
    <property type="entry name" value="Galactose-bd-like_sf"/>
</dbReference>
<protein>
    <recommendedName>
        <fullName evidence="3">CBM-cenC domain-containing protein</fullName>
    </recommendedName>
</protein>
<organism evidence="1 2">
    <name type="scientific">Hymenobacter ginsengisoli</name>
    <dbReference type="NCBI Taxonomy" id="1051626"/>
    <lineage>
        <taxon>Bacteria</taxon>
        <taxon>Pseudomonadati</taxon>
        <taxon>Bacteroidota</taxon>
        <taxon>Cytophagia</taxon>
        <taxon>Cytophagales</taxon>
        <taxon>Hymenobacteraceae</taxon>
        <taxon>Hymenobacter</taxon>
    </lineage>
</organism>
<gene>
    <name evidence="1" type="ORF">GCM10023172_26990</name>
</gene>
<evidence type="ECO:0000313" key="2">
    <source>
        <dbReference type="Proteomes" id="UP001501243"/>
    </source>
</evidence>